<feature type="compositionally biased region" description="Basic residues" evidence="1">
    <location>
        <begin position="536"/>
        <end position="546"/>
    </location>
</feature>
<feature type="compositionally biased region" description="Polar residues" evidence="1">
    <location>
        <begin position="182"/>
        <end position="200"/>
    </location>
</feature>
<evidence type="ECO:0000313" key="4">
    <source>
        <dbReference type="RefSeq" id="XP_013783104.1"/>
    </source>
</evidence>
<feature type="region of interest" description="Disordered" evidence="1">
    <location>
        <begin position="430"/>
        <end position="451"/>
    </location>
</feature>
<proteinExistence type="predicted"/>
<dbReference type="RefSeq" id="XP_022251175.1">
    <property type="nucleotide sequence ID" value="XM_022395467.1"/>
</dbReference>
<evidence type="ECO:0000313" key="6">
    <source>
        <dbReference type="RefSeq" id="XP_022251174.1"/>
    </source>
</evidence>
<reference evidence="3 4" key="1">
    <citation type="submission" date="2025-05" db="UniProtKB">
        <authorList>
            <consortium name="RefSeq"/>
        </authorList>
    </citation>
    <scope>IDENTIFICATION</scope>
    <source>
        <tissue evidence="3 4">Muscle</tissue>
    </source>
</reference>
<evidence type="ECO:0000313" key="7">
    <source>
        <dbReference type="RefSeq" id="XP_022251175.1"/>
    </source>
</evidence>
<feature type="region of interest" description="Disordered" evidence="1">
    <location>
        <begin position="159"/>
        <end position="275"/>
    </location>
</feature>
<feature type="region of interest" description="Disordered" evidence="1">
    <location>
        <begin position="469"/>
        <end position="508"/>
    </location>
</feature>
<dbReference type="Proteomes" id="UP000694941">
    <property type="component" value="Unplaced"/>
</dbReference>
<accession>A0ABM1T5L9</accession>
<sequence length="640" mass="72564">MTMAGTHMKPSLIKCPSSFVETTVEGDIEDQLYLEDVLNGTKELWLLQVPLSMDSTLLDNKEISLKEETSIPLTNSEDKHIEFAPYQLSKELDSVNLVLPSRSSKQIVPVPTSFHGQLLITEGFHIPPPVIPPTKQQNRNVQFPEELLHQFVPFGADEPFVSKKTPTKTGSSYKTSEKCSKNCVSPSSELQDQEQTNSYLVSEKWKKLSRSETTTKKKKRKHKEKRKSDSSLSYTVPEMSPINLHLSPGKGKKLFPYEDDGSSKKKKVKAKSEVLSSLEMSTTHLTSTNNSRGKKEKDLITMNEEPTVSDEFQTQILSSDLILKQERFSENEASPHKKKKKKSKEKHKSISETAVNNLCNFDDIVKESSCDEAVSMVEKVHVNPEMLEGSEEAVNRLKNTPEKMFTTIKQEPTVNIECQEQMNNFTILKKNRKRHYKDEASSPKAKKFKSNGNDDTAYIFSKIYPSPSDKLTSKEKSGKVKKKEVSSTKDSISSSTENSETKKHKHIAKVKQEPTNDLIVSNIKQERFSENEVSPPKKKKRNSKVKHNSEGLEEFSVMKTEITNVPISPGKIKHSPSVNSSKKKKKKELTTAFESVLNNENVTKINKAKNIMVKQEPTIMGEYREKTDNFTNFKIKQENL</sequence>
<dbReference type="RefSeq" id="XP_013783105.1">
    <property type="nucleotide sequence ID" value="XM_013927651.2"/>
</dbReference>
<dbReference type="RefSeq" id="XP_013783103.1">
    <property type="nucleotide sequence ID" value="XM_013927649.2"/>
</dbReference>
<feature type="region of interest" description="Disordered" evidence="1">
    <location>
        <begin position="327"/>
        <end position="350"/>
    </location>
</feature>
<feature type="compositionally biased region" description="Basic residues" evidence="1">
    <location>
        <begin position="216"/>
        <end position="225"/>
    </location>
</feature>
<feature type="compositionally biased region" description="Low complexity" evidence="1">
    <location>
        <begin position="488"/>
        <end position="498"/>
    </location>
</feature>
<feature type="compositionally biased region" description="Basic and acidic residues" evidence="1">
    <location>
        <begin position="471"/>
        <end position="487"/>
    </location>
</feature>
<dbReference type="RefSeq" id="XP_022251174.1">
    <property type="nucleotide sequence ID" value="XM_022395466.1"/>
</dbReference>
<name>A0ABM1T5L9_LIMPO</name>
<dbReference type="RefSeq" id="XP_013783104.1">
    <property type="nucleotide sequence ID" value="XM_013927650.2"/>
</dbReference>
<feature type="compositionally biased region" description="Basic and acidic residues" evidence="1">
    <location>
        <begin position="203"/>
        <end position="215"/>
    </location>
</feature>
<organism evidence="2 7">
    <name type="scientific">Limulus polyphemus</name>
    <name type="common">Atlantic horseshoe crab</name>
    <dbReference type="NCBI Taxonomy" id="6850"/>
    <lineage>
        <taxon>Eukaryota</taxon>
        <taxon>Metazoa</taxon>
        <taxon>Ecdysozoa</taxon>
        <taxon>Arthropoda</taxon>
        <taxon>Chelicerata</taxon>
        <taxon>Merostomata</taxon>
        <taxon>Xiphosura</taxon>
        <taxon>Limulidae</taxon>
        <taxon>Limulus</taxon>
    </lineage>
</organism>
<dbReference type="InterPro" id="IPR013240">
    <property type="entry name" value="DNA-dir_RNA_pol1_su_RPA34"/>
</dbReference>
<feature type="region of interest" description="Disordered" evidence="1">
    <location>
        <begin position="525"/>
        <end position="549"/>
    </location>
</feature>
<evidence type="ECO:0000313" key="3">
    <source>
        <dbReference type="RefSeq" id="XP_013783103.1"/>
    </source>
</evidence>
<dbReference type="Pfam" id="PF08208">
    <property type="entry name" value="RNA_polI_A34"/>
    <property type="match status" value="1"/>
</dbReference>
<dbReference type="GeneID" id="106467308"/>
<evidence type="ECO:0000313" key="2">
    <source>
        <dbReference type="Proteomes" id="UP000694941"/>
    </source>
</evidence>
<protein>
    <submittedName>
        <fullName evidence="3 4">Uncharacterized protein LOC106467308</fullName>
    </submittedName>
</protein>
<feature type="compositionally biased region" description="Basic residues" evidence="1">
    <location>
        <begin position="336"/>
        <end position="347"/>
    </location>
</feature>
<evidence type="ECO:0000313" key="5">
    <source>
        <dbReference type="RefSeq" id="XP_013783105.1"/>
    </source>
</evidence>
<gene>
    <name evidence="3 4 5 6 7" type="primary">LOC106467308</name>
</gene>
<evidence type="ECO:0000256" key="1">
    <source>
        <dbReference type="SAM" id="MobiDB-lite"/>
    </source>
</evidence>
<keyword evidence="2" id="KW-1185">Reference proteome</keyword>